<dbReference type="InterPro" id="IPR036770">
    <property type="entry name" value="Ankyrin_rpt-contain_sf"/>
</dbReference>
<sequence length="378" mass="42059">MFNMARASFTTLPNEMLISIARLSDCFRDFSSLARVNRHAYGLLDICLLRHRVSMEEGRSATLVWALTAAGIDEEFRLLMVNKAIHAGVDVDMGISLAHFPDAGIPRVNPAHFLDKNNPRRNHEQLKVSAVGIAISRGYFRVAHRMLEAGAEINLEPSPDVSPLSESVETQNTDAVKFILTQPGTDVDKRQPKGETILERALTFSTAEIVQLIVSHVDMSRREYSGGIQIFLLAVQSQNPEMMSAVLSSEHLSPNYQFVTNINRRNPDTVFTFSCTMSDGGIVRVLHDDDRVDVDFARDGYNLGALNAWKHRRMNHVKFLMRSNKSKTAKGSIFCLAYYHGNVGFAKGVLRLACAEVAANEALEQAAQTIMDNSMDTE</sequence>
<dbReference type="RefSeq" id="XP_056050161.1">
    <property type="nucleotide sequence ID" value="XM_056193089.1"/>
</dbReference>
<reference evidence="1" key="1">
    <citation type="journal article" date="2023" name="Access Microbiol">
        <title>De-novo genome assembly for Akanthomyces muscarius, a biocontrol agent of insect agricultural pests.</title>
        <authorList>
            <person name="Erdos Z."/>
            <person name="Studholme D.J."/>
            <person name="Raymond B."/>
            <person name="Sharma M."/>
        </authorList>
    </citation>
    <scope>NUCLEOTIDE SEQUENCE</scope>
    <source>
        <strain evidence="1">Ve6</strain>
    </source>
</reference>
<keyword evidence="2" id="KW-1185">Reference proteome</keyword>
<proteinExistence type="predicted"/>
<dbReference type="Gene3D" id="1.25.40.20">
    <property type="entry name" value="Ankyrin repeat-containing domain"/>
    <property type="match status" value="1"/>
</dbReference>
<evidence type="ECO:0008006" key="3">
    <source>
        <dbReference type="Google" id="ProtNLM"/>
    </source>
</evidence>
<evidence type="ECO:0000313" key="1">
    <source>
        <dbReference type="EMBL" id="KAJ4147220.1"/>
    </source>
</evidence>
<evidence type="ECO:0000313" key="2">
    <source>
        <dbReference type="Proteomes" id="UP001144673"/>
    </source>
</evidence>
<dbReference type="GeneID" id="80888917"/>
<dbReference type="EMBL" id="JAJHUN010000010">
    <property type="protein sequence ID" value="KAJ4147220.1"/>
    <property type="molecule type" value="Genomic_DNA"/>
</dbReference>
<protein>
    <recommendedName>
        <fullName evidence="3">Ankyrin repeat protein</fullName>
    </recommendedName>
</protein>
<gene>
    <name evidence="1" type="ORF">LMH87_001758</name>
</gene>
<organism evidence="1 2">
    <name type="scientific">Akanthomyces muscarius</name>
    <name type="common">Entomopathogenic fungus</name>
    <name type="synonym">Lecanicillium muscarium</name>
    <dbReference type="NCBI Taxonomy" id="2231603"/>
    <lineage>
        <taxon>Eukaryota</taxon>
        <taxon>Fungi</taxon>
        <taxon>Dikarya</taxon>
        <taxon>Ascomycota</taxon>
        <taxon>Pezizomycotina</taxon>
        <taxon>Sordariomycetes</taxon>
        <taxon>Hypocreomycetidae</taxon>
        <taxon>Hypocreales</taxon>
        <taxon>Cordycipitaceae</taxon>
        <taxon>Akanthomyces</taxon>
    </lineage>
</organism>
<dbReference type="Proteomes" id="UP001144673">
    <property type="component" value="Chromosome 3"/>
</dbReference>
<accession>A0A9W8UHW4</accession>
<name>A0A9W8UHW4_AKAMU</name>
<dbReference type="AlphaFoldDB" id="A0A9W8UHW4"/>
<dbReference type="KEGG" id="amus:LMH87_001758"/>
<dbReference type="SUPFAM" id="SSF48403">
    <property type="entry name" value="Ankyrin repeat"/>
    <property type="match status" value="1"/>
</dbReference>
<comment type="caution">
    <text evidence="1">The sequence shown here is derived from an EMBL/GenBank/DDBJ whole genome shotgun (WGS) entry which is preliminary data.</text>
</comment>